<dbReference type="Gene3D" id="2.170.150.80">
    <property type="entry name" value="NAC domain"/>
    <property type="match status" value="1"/>
</dbReference>
<dbReference type="InterPro" id="IPR036093">
    <property type="entry name" value="NAC_dom_sf"/>
</dbReference>
<evidence type="ECO:0000256" key="2">
    <source>
        <dbReference type="ARBA" id="ARBA00023125"/>
    </source>
</evidence>
<accession>A0A022R631</accession>
<protein>
    <recommendedName>
        <fullName evidence="6">NAC domain-containing protein</fullName>
    </recommendedName>
</protein>
<evidence type="ECO:0000256" key="4">
    <source>
        <dbReference type="ARBA" id="ARBA00023242"/>
    </source>
</evidence>
<gene>
    <name evidence="7" type="ORF">MIMGU_mgv1a025709mg</name>
</gene>
<dbReference type="InterPro" id="IPR003441">
    <property type="entry name" value="NAC-dom"/>
</dbReference>
<keyword evidence="3" id="KW-0804">Transcription</keyword>
<organism evidence="7 8">
    <name type="scientific">Erythranthe guttata</name>
    <name type="common">Yellow monkey flower</name>
    <name type="synonym">Mimulus guttatus</name>
    <dbReference type="NCBI Taxonomy" id="4155"/>
    <lineage>
        <taxon>Eukaryota</taxon>
        <taxon>Viridiplantae</taxon>
        <taxon>Streptophyta</taxon>
        <taxon>Embryophyta</taxon>
        <taxon>Tracheophyta</taxon>
        <taxon>Spermatophyta</taxon>
        <taxon>Magnoliopsida</taxon>
        <taxon>eudicotyledons</taxon>
        <taxon>Gunneridae</taxon>
        <taxon>Pentapetalae</taxon>
        <taxon>asterids</taxon>
        <taxon>lamiids</taxon>
        <taxon>Lamiales</taxon>
        <taxon>Phrymaceae</taxon>
        <taxon>Erythranthe</taxon>
    </lineage>
</organism>
<name>A0A022R631_ERYGU</name>
<dbReference type="GO" id="GO:0003677">
    <property type="term" value="F:DNA binding"/>
    <property type="evidence" value="ECO:0007669"/>
    <property type="project" value="UniProtKB-KW"/>
</dbReference>
<dbReference type="SUPFAM" id="SSF101941">
    <property type="entry name" value="NAC domain"/>
    <property type="match status" value="1"/>
</dbReference>
<dbReference type="GO" id="GO:0006355">
    <property type="term" value="P:regulation of DNA-templated transcription"/>
    <property type="evidence" value="ECO:0007669"/>
    <property type="project" value="InterPro"/>
</dbReference>
<evidence type="ECO:0000313" key="8">
    <source>
        <dbReference type="Proteomes" id="UP000030748"/>
    </source>
</evidence>
<keyword evidence="8" id="KW-1185">Reference proteome</keyword>
<keyword evidence="1" id="KW-0805">Transcription regulation</keyword>
<feature type="region of interest" description="Disordered" evidence="5">
    <location>
        <begin position="176"/>
        <end position="205"/>
    </location>
</feature>
<keyword evidence="2" id="KW-0238">DNA-binding</keyword>
<feature type="non-terminal residue" evidence="7">
    <location>
        <position position="281"/>
    </location>
</feature>
<evidence type="ECO:0000256" key="3">
    <source>
        <dbReference type="ARBA" id="ARBA00023163"/>
    </source>
</evidence>
<keyword evidence="4" id="KW-0539">Nucleus</keyword>
<reference evidence="7 8" key="1">
    <citation type="journal article" date="2013" name="Proc. Natl. Acad. Sci. U.S.A.">
        <title>Fine-scale variation in meiotic recombination in Mimulus inferred from population shotgun sequencing.</title>
        <authorList>
            <person name="Hellsten U."/>
            <person name="Wright K.M."/>
            <person name="Jenkins J."/>
            <person name="Shu S."/>
            <person name="Yuan Y."/>
            <person name="Wessler S.R."/>
            <person name="Schmutz J."/>
            <person name="Willis J.H."/>
            <person name="Rokhsar D.S."/>
        </authorList>
    </citation>
    <scope>NUCLEOTIDE SEQUENCE [LARGE SCALE GENOMIC DNA]</scope>
    <source>
        <strain evidence="8">cv. DUN x IM62</strain>
    </source>
</reference>
<dbReference type="EMBL" id="KI630629">
    <property type="protein sequence ID" value="EYU35123.1"/>
    <property type="molecule type" value="Genomic_DNA"/>
</dbReference>
<dbReference type="PANTHER" id="PTHR31719">
    <property type="entry name" value="NAC TRANSCRIPTION FACTOR 56"/>
    <property type="match status" value="1"/>
</dbReference>
<dbReference type="eggNOG" id="ENOG502RZK3">
    <property type="taxonomic scope" value="Eukaryota"/>
</dbReference>
<dbReference type="Pfam" id="PF02365">
    <property type="entry name" value="NAM"/>
    <property type="match status" value="1"/>
</dbReference>
<evidence type="ECO:0000256" key="1">
    <source>
        <dbReference type="ARBA" id="ARBA00023015"/>
    </source>
</evidence>
<evidence type="ECO:0000256" key="5">
    <source>
        <dbReference type="SAM" id="MobiDB-lite"/>
    </source>
</evidence>
<dbReference type="PANTHER" id="PTHR31719:SF94">
    <property type="entry name" value="PROTEIN ATAF2"/>
    <property type="match status" value="1"/>
</dbReference>
<evidence type="ECO:0000259" key="6">
    <source>
        <dbReference type="PROSITE" id="PS51005"/>
    </source>
</evidence>
<proteinExistence type="predicted"/>
<dbReference type="AlphaFoldDB" id="A0A022R631"/>
<sequence length="281" mass="32702">MESKYPPGYRFMPTDEELIFDYLLKKIDNRPLAADVIQVVNFSDHGPDYLSREYPPVGDKEWYFFTPRIRKYAKGSRPNRTAGNGFWKASCADKDIKFNNKIIGHKMTLVFHEGISSKDGIKTDWIMHEYTAIHPSRNKRDADDNMKLDDWVICRIHKNVSKSSSANKRRANLLENQQQQEQVAVRENRQEEEEQVAVRENRGEEDEVVASDRVREVVEAHDNLNDQYYYGINNNNINAAANSNANANANVMDNCKDDKEEEWLDDDFVDINQLLMSMEEE</sequence>
<feature type="domain" description="NAC" evidence="6">
    <location>
        <begin position="5"/>
        <end position="159"/>
    </location>
</feature>
<dbReference type="PROSITE" id="PS51005">
    <property type="entry name" value="NAC"/>
    <property type="match status" value="1"/>
</dbReference>
<dbReference type="STRING" id="4155.A0A022R631"/>
<dbReference type="Proteomes" id="UP000030748">
    <property type="component" value="Unassembled WGS sequence"/>
</dbReference>
<evidence type="ECO:0000313" key="7">
    <source>
        <dbReference type="EMBL" id="EYU35123.1"/>
    </source>
</evidence>